<name>A0AAE8N497_9PEZI</name>
<keyword evidence="2" id="KW-1185">Reference proteome</keyword>
<gene>
    <name evidence="1" type="ORF">DNG_07971</name>
</gene>
<protein>
    <submittedName>
        <fullName evidence="1">Uncharacterized protein</fullName>
    </submittedName>
</protein>
<sequence length="32" mass="3681">MRPNFSHLALPQLTVDVFARFFCQIRGQDDAS</sequence>
<reference evidence="1" key="1">
    <citation type="submission" date="2018-03" db="EMBL/GenBank/DDBJ databases">
        <authorList>
            <person name="Guldener U."/>
        </authorList>
    </citation>
    <scope>NUCLEOTIDE SEQUENCE</scope>
</reference>
<evidence type="ECO:0000313" key="2">
    <source>
        <dbReference type="Proteomes" id="UP001187682"/>
    </source>
</evidence>
<comment type="caution">
    <text evidence="1">The sequence shown here is derived from an EMBL/GenBank/DDBJ whole genome shotgun (WGS) entry which is preliminary data.</text>
</comment>
<dbReference type="Proteomes" id="UP001187682">
    <property type="component" value="Unassembled WGS sequence"/>
</dbReference>
<accession>A0AAE8N497</accession>
<evidence type="ECO:0000313" key="1">
    <source>
        <dbReference type="EMBL" id="SPO05284.1"/>
    </source>
</evidence>
<organism evidence="1 2">
    <name type="scientific">Cephalotrichum gorgonifer</name>
    <dbReference type="NCBI Taxonomy" id="2041049"/>
    <lineage>
        <taxon>Eukaryota</taxon>
        <taxon>Fungi</taxon>
        <taxon>Dikarya</taxon>
        <taxon>Ascomycota</taxon>
        <taxon>Pezizomycotina</taxon>
        <taxon>Sordariomycetes</taxon>
        <taxon>Hypocreomycetidae</taxon>
        <taxon>Microascales</taxon>
        <taxon>Microascaceae</taxon>
        <taxon>Cephalotrichum</taxon>
    </lineage>
</organism>
<dbReference type="AlphaFoldDB" id="A0AAE8N497"/>
<proteinExistence type="predicted"/>
<dbReference type="EMBL" id="ONZQ02000012">
    <property type="protein sequence ID" value="SPO05284.1"/>
    <property type="molecule type" value="Genomic_DNA"/>
</dbReference>